<dbReference type="PANTHER" id="PTHR10804:SF11">
    <property type="entry name" value="PROLIFERATION-ASSOCIATED PROTEIN 2G4"/>
    <property type="match status" value="1"/>
</dbReference>
<evidence type="ECO:0000256" key="2">
    <source>
        <dbReference type="SAM" id="MobiDB-lite"/>
    </source>
</evidence>
<evidence type="ECO:0000313" key="3">
    <source>
        <dbReference type="EMBL" id="KIK36999.1"/>
    </source>
</evidence>
<dbReference type="HOGENOM" id="CLU_041451_1_0_1"/>
<reference evidence="3 4" key="1">
    <citation type="submission" date="2014-04" db="EMBL/GenBank/DDBJ databases">
        <authorList>
            <consortium name="DOE Joint Genome Institute"/>
            <person name="Kuo A."/>
            <person name="Ruytinx J."/>
            <person name="Rineau F."/>
            <person name="Colpaert J."/>
            <person name="Kohler A."/>
            <person name="Nagy L.G."/>
            <person name="Floudas D."/>
            <person name="Copeland A."/>
            <person name="Barry K.W."/>
            <person name="Cichocki N."/>
            <person name="Veneault-Fourrey C."/>
            <person name="LaButti K."/>
            <person name="Lindquist E.A."/>
            <person name="Lipzen A."/>
            <person name="Lundell T."/>
            <person name="Morin E."/>
            <person name="Murat C."/>
            <person name="Sun H."/>
            <person name="Tunlid A."/>
            <person name="Henrissat B."/>
            <person name="Grigoriev I.V."/>
            <person name="Hibbett D.S."/>
            <person name="Martin F."/>
            <person name="Nordberg H.P."/>
            <person name="Cantor M.N."/>
            <person name="Hua S.X."/>
        </authorList>
    </citation>
    <scope>NUCLEOTIDE SEQUENCE [LARGE SCALE GENOMIC DNA]</scope>
    <source>
        <strain evidence="3 4">UH-Slu-Lm8-n1</strain>
    </source>
</reference>
<feature type="compositionally biased region" description="Basic and acidic residues" evidence="2">
    <location>
        <begin position="248"/>
        <end position="260"/>
    </location>
</feature>
<feature type="region of interest" description="Disordered" evidence="2">
    <location>
        <begin position="238"/>
        <end position="260"/>
    </location>
</feature>
<dbReference type="Gene3D" id="3.90.230.10">
    <property type="entry name" value="Creatinase/methionine aminopeptidase superfamily"/>
    <property type="match status" value="1"/>
</dbReference>
<dbReference type="AlphaFoldDB" id="A0A0D0AFV1"/>
<dbReference type="SUPFAM" id="SSF55920">
    <property type="entry name" value="Creatinase/aminopeptidase"/>
    <property type="match status" value="1"/>
</dbReference>
<keyword evidence="4" id="KW-1185">Reference proteome</keyword>
<accession>A0A0D0AFV1</accession>
<dbReference type="Proteomes" id="UP000054485">
    <property type="component" value="Unassembled WGS sequence"/>
</dbReference>
<evidence type="ECO:0000256" key="1">
    <source>
        <dbReference type="ARBA" id="ARBA00007319"/>
    </source>
</evidence>
<evidence type="ECO:0008006" key="5">
    <source>
        <dbReference type="Google" id="ProtNLM"/>
    </source>
</evidence>
<reference evidence="4" key="2">
    <citation type="submission" date="2015-01" db="EMBL/GenBank/DDBJ databases">
        <title>Evolutionary Origins and Diversification of the Mycorrhizal Mutualists.</title>
        <authorList>
            <consortium name="DOE Joint Genome Institute"/>
            <consortium name="Mycorrhizal Genomics Consortium"/>
            <person name="Kohler A."/>
            <person name="Kuo A."/>
            <person name="Nagy L.G."/>
            <person name="Floudas D."/>
            <person name="Copeland A."/>
            <person name="Barry K.W."/>
            <person name="Cichocki N."/>
            <person name="Veneault-Fourrey C."/>
            <person name="LaButti K."/>
            <person name="Lindquist E.A."/>
            <person name="Lipzen A."/>
            <person name="Lundell T."/>
            <person name="Morin E."/>
            <person name="Murat C."/>
            <person name="Riley R."/>
            <person name="Ohm R."/>
            <person name="Sun H."/>
            <person name="Tunlid A."/>
            <person name="Henrissat B."/>
            <person name="Grigoriev I.V."/>
            <person name="Hibbett D.S."/>
            <person name="Martin F."/>
        </authorList>
    </citation>
    <scope>NUCLEOTIDE SEQUENCE [LARGE SCALE GENOMIC DNA]</scope>
    <source>
        <strain evidence="4">UH-Slu-Lm8-n1</strain>
    </source>
</reference>
<gene>
    <name evidence="3" type="ORF">CY34DRAFT_16003</name>
</gene>
<dbReference type="PANTHER" id="PTHR10804">
    <property type="entry name" value="PROTEASE FAMILY M24 METHIONYL AMINOPEPTIDASE, AMINOPEPTIDASE P"/>
    <property type="match status" value="1"/>
</dbReference>
<proteinExistence type="inferred from homology"/>
<dbReference type="InParanoid" id="A0A0D0AFV1"/>
<evidence type="ECO:0000313" key="4">
    <source>
        <dbReference type="Proteomes" id="UP000054485"/>
    </source>
</evidence>
<dbReference type="InterPro" id="IPR036005">
    <property type="entry name" value="Creatinase/aminopeptidase-like"/>
</dbReference>
<protein>
    <recommendedName>
        <fullName evidence="5">Peptidase M24 domain-containing protein</fullName>
    </recommendedName>
</protein>
<name>A0A0D0AFV1_9AGAM</name>
<dbReference type="STRING" id="930992.A0A0D0AFV1"/>
<dbReference type="EMBL" id="KN835482">
    <property type="protein sequence ID" value="KIK36999.1"/>
    <property type="molecule type" value="Genomic_DNA"/>
</dbReference>
<organism evidence="3 4">
    <name type="scientific">Suillus luteus UH-Slu-Lm8-n1</name>
    <dbReference type="NCBI Taxonomy" id="930992"/>
    <lineage>
        <taxon>Eukaryota</taxon>
        <taxon>Fungi</taxon>
        <taxon>Dikarya</taxon>
        <taxon>Basidiomycota</taxon>
        <taxon>Agaricomycotina</taxon>
        <taxon>Agaricomycetes</taxon>
        <taxon>Agaricomycetidae</taxon>
        <taxon>Boletales</taxon>
        <taxon>Suillineae</taxon>
        <taxon>Suillaceae</taxon>
        <taxon>Suillus</taxon>
    </lineage>
</organism>
<sequence length="260" mass="28538">MDMKDPLQLEREILMILPSPKITILTTTKCTLKSNYDSAAAFARSLECIHTADYIVNDVMNLKLIELCVKGTKIVDLCIEGDKFFEEETGGVYKKAVKGVKMSKGLAFPTSISVNNTVAHFSPLASDSLSSQFLAKGDVVKVHISAHIDDFTAISAETIVVGAFEKECVTGRKADVIKAAWHAAAELAMRLVKVITDHDAVATTAAAWNCKPVEDSGMLSCQQSNIIDAKKHIIFNPNETQKRNSHPHPFDPFDRLDTQM</sequence>
<dbReference type="InterPro" id="IPR047113">
    <property type="entry name" value="PA2G4/ARX1"/>
</dbReference>
<dbReference type="OrthoDB" id="5876363at2759"/>
<comment type="similarity">
    <text evidence="1">Belongs to the peptidase M24 family.</text>
</comment>